<keyword evidence="5" id="KW-0460">Magnesium</keyword>
<keyword evidence="3 8" id="KW-0808">Transferase</keyword>
<feature type="domain" description="Poly(A) RNA polymerase mitochondrial-like central palm" evidence="7">
    <location>
        <begin position="213"/>
        <end position="322"/>
    </location>
</feature>
<dbReference type="GO" id="GO:0046872">
    <property type="term" value="F:metal ion binding"/>
    <property type="evidence" value="ECO:0007669"/>
    <property type="project" value="UniProtKB-KW"/>
</dbReference>
<organism evidence="9">
    <name type="scientific">Camponotus floridanus</name>
    <name type="common">Florida carpenter ant</name>
    <dbReference type="NCBI Taxonomy" id="104421"/>
    <lineage>
        <taxon>Eukaryota</taxon>
        <taxon>Metazoa</taxon>
        <taxon>Ecdysozoa</taxon>
        <taxon>Arthropoda</taxon>
        <taxon>Hexapoda</taxon>
        <taxon>Insecta</taxon>
        <taxon>Pterygota</taxon>
        <taxon>Neoptera</taxon>
        <taxon>Endopterygota</taxon>
        <taxon>Hymenoptera</taxon>
        <taxon>Apocrita</taxon>
        <taxon>Aculeata</taxon>
        <taxon>Formicoidea</taxon>
        <taxon>Formicidae</taxon>
        <taxon>Formicinae</taxon>
        <taxon>Camponotus</taxon>
    </lineage>
</organism>
<feature type="domain" description="PAP-associated" evidence="6">
    <location>
        <begin position="408"/>
        <end position="484"/>
    </location>
</feature>
<sequence length="522" mass="60803">MIEDDKKFLKAGKLFSKLGLARECMRNKNDGVECLLCNSKNFVKIKNDDSSLYEHILSSKHQNFKVSWTLSVKAVLQDIHHHFRSMYNAKKYCCEFCNYESESEICFAKHLRVPYHTSRLIQVPDYAERFKFHYCAACLLLWFGNSGMYDRHCEQVEHQRRILYGSDLDHLSEELIQLLIMPNQNAEALLAQSNNACFDKTIDNILCDLIIDLEKYILNIKAYPFGSRISDLAFPDSDIDIFLDCDNMYEGKNSSHHHCQDLITLILYYLSLNKTMWKVQEMILHSRTPIIKVQHVPSGFICDISATNGLAVENTKIIKCFNHAFPLCRKLILFLKQWLHICGLLGSHHLITSYALTWCVIFYLQILLVFPSISQLIKLKNSSWRISGWEVGISYNFPVRRINYTFEELLLGFFMFYADFTYKSHVICPLLGQPIEKSAFNNLSSLPQDMAPYIDYMHDVYMQEKPQSFFISPLCVQDPFDLSHNLTKAVHNRKLNKFQNNCNYSAKILKKTFPYLKSPLLP</sequence>
<name>E2A721_CAMFO</name>
<dbReference type="InterPro" id="IPR002058">
    <property type="entry name" value="PAP_assoc"/>
</dbReference>
<evidence type="ECO:0000256" key="2">
    <source>
        <dbReference type="ARBA" id="ARBA00001946"/>
    </source>
</evidence>
<dbReference type="Proteomes" id="UP000000311">
    <property type="component" value="Unassembled WGS sequence"/>
</dbReference>
<dbReference type="OMA" id="VCPFLGW"/>
<dbReference type="Pfam" id="PF22600">
    <property type="entry name" value="MTPAP-like_central"/>
    <property type="match status" value="1"/>
</dbReference>
<dbReference type="AlphaFoldDB" id="E2A721"/>
<keyword evidence="9" id="KW-1185">Reference proteome</keyword>
<dbReference type="InParanoid" id="E2A721"/>
<dbReference type="PANTHER" id="PTHR12271:SF66">
    <property type="entry name" value="TERMINAL URIDYLYLTRANSFERASE TAILOR"/>
    <property type="match status" value="1"/>
</dbReference>
<dbReference type="Gene3D" id="1.10.1410.10">
    <property type="match status" value="1"/>
</dbReference>
<reference evidence="8 9" key="1">
    <citation type="journal article" date="2010" name="Science">
        <title>Genomic comparison of the ants Camponotus floridanus and Harpegnathos saltator.</title>
        <authorList>
            <person name="Bonasio R."/>
            <person name="Zhang G."/>
            <person name="Ye C."/>
            <person name="Mutti N.S."/>
            <person name="Fang X."/>
            <person name="Qin N."/>
            <person name="Donahue G."/>
            <person name="Yang P."/>
            <person name="Li Q."/>
            <person name="Li C."/>
            <person name="Zhang P."/>
            <person name="Huang Z."/>
            <person name="Berger S.L."/>
            <person name="Reinberg D."/>
            <person name="Wang J."/>
            <person name="Liebig J."/>
        </authorList>
    </citation>
    <scope>NUCLEOTIDE SEQUENCE [LARGE SCALE GENOMIC DNA]</scope>
    <source>
        <strain evidence="9">C129</strain>
    </source>
</reference>
<dbReference type="SUPFAM" id="SSF81631">
    <property type="entry name" value="PAP/OAS1 substrate-binding domain"/>
    <property type="match status" value="1"/>
</dbReference>
<dbReference type="Pfam" id="PF03828">
    <property type="entry name" value="PAP_assoc"/>
    <property type="match status" value="1"/>
</dbReference>
<dbReference type="GO" id="GO:0050265">
    <property type="term" value="F:RNA uridylyltransferase activity"/>
    <property type="evidence" value="ECO:0007669"/>
    <property type="project" value="TreeGrafter"/>
</dbReference>
<accession>E2A721</accession>
<evidence type="ECO:0000256" key="5">
    <source>
        <dbReference type="ARBA" id="ARBA00022842"/>
    </source>
</evidence>
<dbReference type="InterPro" id="IPR043519">
    <property type="entry name" value="NT_sf"/>
</dbReference>
<keyword evidence="4" id="KW-0479">Metal-binding</keyword>
<evidence type="ECO:0000259" key="7">
    <source>
        <dbReference type="Pfam" id="PF22600"/>
    </source>
</evidence>
<evidence type="ECO:0000256" key="4">
    <source>
        <dbReference type="ARBA" id="ARBA00022723"/>
    </source>
</evidence>
<evidence type="ECO:0000256" key="3">
    <source>
        <dbReference type="ARBA" id="ARBA00022679"/>
    </source>
</evidence>
<proteinExistence type="predicted"/>
<dbReference type="CDD" id="cd05402">
    <property type="entry name" value="NT_PAP_TUTase"/>
    <property type="match status" value="1"/>
</dbReference>
<comment type="cofactor">
    <cofactor evidence="1">
        <name>Mn(2+)</name>
        <dbReference type="ChEBI" id="CHEBI:29035"/>
    </cofactor>
</comment>
<evidence type="ECO:0000256" key="1">
    <source>
        <dbReference type="ARBA" id="ARBA00001936"/>
    </source>
</evidence>
<dbReference type="GO" id="GO:0031123">
    <property type="term" value="P:RNA 3'-end processing"/>
    <property type="evidence" value="ECO:0007669"/>
    <property type="project" value="TreeGrafter"/>
</dbReference>
<dbReference type="FunCoup" id="E2A721">
    <property type="interactions" value="406"/>
</dbReference>
<evidence type="ECO:0000259" key="6">
    <source>
        <dbReference type="Pfam" id="PF03828"/>
    </source>
</evidence>
<protein>
    <submittedName>
        <fullName evidence="8">U6 snRNA-specific terminal uridylyltransferase 1</fullName>
    </submittedName>
</protein>
<comment type="cofactor">
    <cofactor evidence="2">
        <name>Mg(2+)</name>
        <dbReference type="ChEBI" id="CHEBI:18420"/>
    </cofactor>
</comment>
<dbReference type="SUPFAM" id="SSF81301">
    <property type="entry name" value="Nucleotidyltransferase"/>
    <property type="match status" value="1"/>
</dbReference>
<dbReference type="EMBL" id="GL437252">
    <property type="protein sequence ID" value="EFN70753.1"/>
    <property type="molecule type" value="Genomic_DNA"/>
</dbReference>
<dbReference type="GO" id="GO:1990817">
    <property type="term" value="F:poly(A) RNA polymerase activity"/>
    <property type="evidence" value="ECO:0007669"/>
    <property type="project" value="UniProtKB-ARBA"/>
</dbReference>
<evidence type="ECO:0000313" key="9">
    <source>
        <dbReference type="Proteomes" id="UP000000311"/>
    </source>
</evidence>
<dbReference type="STRING" id="104421.E2A721"/>
<dbReference type="PANTHER" id="PTHR12271">
    <property type="entry name" value="POLY A POLYMERASE CID PAP -RELATED"/>
    <property type="match status" value="1"/>
</dbReference>
<keyword evidence="8" id="KW-0548">Nucleotidyltransferase</keyword>
<evidence type="ECO:0000313" key="8">
    <source>
        <dbReference type="EMBL" id="EFN70753.1"/>
    </source>
</evidence>
<gene>
    <name evidence="8" type="ORF">EAG_04728</name>
</gene>
<dbReference type="InterPro" id="IPR054708">
    <property type="entry name" value="MTPAP-like_central"/>
</dbReference>
<dbReference type="OrthoDB" id="407432at2759"/>
<dbReference type="Gene3D" id="3.30.460.10">
    <property type="entry name" value="Beta Polymerase, domain 2"/>
    <property type="match status" value="1"/>
</dbReference>